<keyword evidence="3" id="KW-1185">Reference proteome</keyword>
<dbReference type="EMBL" id="JADZSC010000001">
    <property type="protein sequence ID" value="MBH0229862.1"/>
    <property type="molecule type" value="Genomic_DNA"/>
</dbReference>
<evidence type="ECO:0000256" key="1">
    <source>
        <dbReference type="SAM" id="MobiDB-lite"/>
    </source>
</evidence>
<dbReference type="RefSeq" id="WP_197316447.1">
    <property type="nucleotide sequence ID" value="NZ_JADZSC010000001.1"/>
</dbReference>
<proteinExistence type="predicted"/>
<gene>
    <name evidence="2" type="ORF">H0267_06480</name>
</gene>
<dbReference type="Proteomes" id="UP000614490">
    <property type="component" value="Unassembled WGS sequence"/>
</dbReference>
<evidence type="ECO:0000313" key="2">
    <source>
        <dbReference type="EMBL" id="MBH0229862.1"/>
    </source>
</evidence>
<protein>
    <submittedName>
        <fullName evidence="2">Uncharacterized protein</fullName>
    </submittedName>
</protein>
<dbReference type="AlphaFoldDB" id="A0A931HU63"/>
<reference evidence="2 3" key="1">
    <citation type="journal article" date="2005" name="Int. J. Syst. Evol. Microbiol.">
        <title>Halobacillus yeomjeoni sp. nov., isolated from a marine solar saltern in Korea.</title>
        <authorList>
            <person name="Yoon J.H."/>
            <person name="Kang S.J."/>
            <person name="Lee C.H."/>
            <person name="Oh H.W."/>
            <person name="Oh T.K."/>
        </authorList>
    </citation>
    <scope>NUCLEOTIDE SEQUENCE [LARGE SCALE GENOMIC DNA]</scope>
    <source>
        <strain evidence="2 3">KCTC 3957</strain>
    </source>
</reference>
<name>A0A931HU63_9BACI</name>
<feature type="region of interest" description="Disordered" evidence="1">
    <location>
        <begin position="48"/>
        <end position="70"/>
    </location>
</feature>
<organism evidence="2 3">
    <name type="scientific">Halobacillus yeomjeoni</name>
    <dbReference type="NCBI Taxonomy" id="311194"/>
    <lineage>
        <taxon>Bacteria</taxon>
        <taxon>Bacillati</taxon>
        <taxon>Bacillota</taxon>
        <taxon>Bacilli</taxon>
        <taxon>Bacillales</taxon>
        <taxon>Bacillaceae</taxon>
        <taxon>Halobacillus</taxon>
    </lineage>
</organism>
<accession>A0A931HU63</accession>
<comment type="caution">
    <text evidence="2">The sequence shown here is derived from an EMBL/GenBank/DDBJ whole genome shotgun (WGS) entry which is preliminary data.</text>
</comment>
<sequence length="105" mass="11942">MLMLYILLSTIDQYQNHLLLTDTYKTYLIRQNLFDTADHAFRKELLNNPQAGTSSPFSLTTPDGSASTECTTENERDLKCEWEVVPAQGTSKTLFAYYKIQSPSP</sequence>
<evidence type="ECO:0000313" key="3">
    <source>
        <dbReference type="Proteomes" id="UP000614490"/>
    </source>
</evidence>